<dbReference type="EMBL" id="JARJCW010000013">
    <property type="protein sequence ID" value="KAJ7218056.1"/>
    <property type="molecule type" value="Genomic_DNA"/>
</dbReference>
<protein>
    <submittedName>
        <fullName evidence="3">Polysaccharide lyase family 14 protein</fullName>
    </submittedName>
</protein>
<reference evidence="3" key="1">
    <citation type="submission" date="2023-03" db="EMBL/GenBank/DDBJ databases">
        <title>Massive genome expansion in bonnet fungi (Mycena s.s.) driven by repeated elements and novel gene families across ecological guilds.</title>
        <authorList>
            <consortium name="Lawrence Berkeley National Laboratory"/>
            <person name="Harder C.B."/>
            <person name="Miyauchi S."/>
            <person name="Viragh M."/>
            <person name="Kuo A."/>
            <person name="Thoen E."/>
            <person name="Andreopoulos B."/>
            <person name="Lu D."/>
            <person name="Skrede I."/>
            <person name="Drula E."/>
            <person name="Henrissat B."/>
            <person name="Morin E."/>
            <person name="Kohler A."/>
            <person name="Barry K."/>
            <person name="LaButti K."/>
            <person name="Morin E."/>
            <person name="Salamov A."/>
            <person name="Lipzen A."/>
            <person name="Mereny Z."/>
            <person name="Hegedus B."/>
            <person name="Baldrian P."/>
            <person name="Stursova M."/>
            <person name="Weitz H."/>
            <person name="Taylor A."/>
            <person name="Grigoriev I.V."/>
            <person name="Nagy L.G."/>
            <person name="Martin F."/>
            <person name="Kauserud H."/>
        </authorList>
    </citation>
    <scope>NUCLEOTIDE SEQUENCE</scope>
    <source>
        <strain evidence="3">9144</strain>
    </source>
</reference>
<feature type="domain" description="Polysaccharide lyase 14" evidence="2">
    <location>
        <begin position="97"/>
        <end position="305"/>
    </location>
</feature>
<feature type="signal peptide" evidence="1">
    <location>
        <begin position="1"/>
        <end position="17"/>
    </location>
</feature>
<proteinExistence type="predicted"/>
<dbReference type="Pfam" id="PF21294">
    <property type="entry name" value="Polysacc_lyase_14"/>
    <property type="match status" value="1"/>
</dbReference>
<dbReference type="Proteomes" id="UP001219525">
    <property type="component" value="Unassembled WGS sequence"/>
</dbReference>
<accession>A0AAD6VVL3</accession>
<dbReference type="Gene3D" id="2.60.120.200">
    <property type="match status" value="1"/>
</dbReference>
<keyword evidence="3" id="KW-0456">Lyase</keyword>
<keyword evidence="1" id="KW-0732">Signal</keyword>
<dbReference type="GO" id="GO:0016829">
    <property type="term" value="F:lyase activity"/>
    <property type="evidence" value="ECO:0007669"/>
    <property type="project" value="UniProtKB-KW"/>
</dbReference>
<evidence type="ECO:0000259" key="2">
    <source>
        <dbReference type="Pfam" id="PF21294"/>
    </source>
</evidence>
<evidence type="ECO:0000256" key="1">
    <source>
        <dbReference type="SAM" id="SignalP"/>
    </source>
</evidence>
<dbReference type="PANTHER" id="PTHR40124:SF1">
    <property type="entry name" value="DISAGGREGATASE RELATED REPEAT PROTEIN"/>
    <property type="match status" value="1"/>
</dbReference>
<evidence type="ECO:0000313" key="4">
    <source>
        <dbReference type="Proteomes" id="UP001219525"/>
    </source>
</evidence>
<gene>
    <name evidence="3" type="ORF">GGX14DRAFT_599467</name>
</gene>
<feature type="chain" id="PRO_5042142828" evidence="1">
    <location>
        <begin position="18"/>
        <end position="348"/>
    </location>
</feature>
<name>A0AAD6VVL3_9AGAR</name>
<evidence type="ECO:0000313" key="3">
    <source>
        <dbReference type="EMBL" id="KAJ7218056.1"/>
    </source>
</evidence>
<organism evidence="3 4">
    <name type="scientific">Mycena pura</name>
    <dbReference type="NCBI Taxonomy" id="153505"/>
    <lineage>
        <taxon>Eukaryota</taxon>
        <taxon>Fungi</taxon>
        <taxon>Dikarya</taxon>
        <taxon>Basidiomycota</taxon>
        <taxon>Agaricomycotina</taxon>
        <taxon>Agaricomycetes</taxon>
        <taxon>Agaricomycetidae</taxon>
        <taxon>Agaricales</taxon>
        <taxon>Marasmiineae</taxon>
        <taxon>Mycenaceae</taxon>
        <taxon>Mycena</taxon>
    </lineage>
</organism>
<sequence>MFLVALCLTSVASLVAADSQTPESLAANFGLSTRQVLPNSSTTLPFPSATQSSSDTQALLASSWSLSKGRIQNGDDDLSFVDDPFPNNPAPGSTASPGPVLQVTYPAGSFSGNTGGAQFYSLWNASQMPFQSMLLSYEVAFDEGYDWVKGGKLPGLRGGGPNGCSGGSPSDGIDCFSARLMWRTNGAGEAYTYTPTTNNICSDKNVICNSDDFGTSLSRGSFTFLSGQWNHVAILVQLNNPVDVANGNIEVYFNNVQALAQQDMQIRAASNLSINGLYFSCVFLFRRSDLSWATPNTTHTYFRNIQMWAGTSASSLTGNKVNSAMRKQPLFAVLLAGLFLGRVGLVML</sequence>
<dbReference type="AlphaFoldDB" id="A0AAD6VVL3"/>
<dbReference type="InterPro" id="IPR048958">
    <property type="entry name" value="Polysacc_lyase_14"/>
</dbReference>
<dbReference type="PANTHER" id="PTHR40124">
    <property type="match status" value="1"/>
</dbReference>
<keyword evidence="4" id="KW-1185">Reference proteome</keyword>
<comment type="caution">
    <text evidence="3">The sequence shown here is derived from an EMBL/GenBank/DDBJ whole genome shotgun (WGS) entry which is preliminary data.</text>
</comment>